<organism evidence="3 4">
    <name type="scientific">Enterovibrio norvegicus DSM 15893</name>
    <dbReference type="NCBI Taxonomy" id="1121869"/>
    <lineage>
        <taxon>Bacteria</taxon>
        <taxon>Pseudomonadati</taxon>
        <taxon>Pseudomonadota</taxon>
        <taxon>Gammaproteobacteria</taxon>
        <taxon>Vibrionales</taxon>
        <taxon>Vibrionaceae</taxon>
        <taxon>Enterovibrio</taxon>
    </lineage>
</organism>
<dbReference type="EMBL" id="FOWR01000048">
    <property type="protein sequence ID" value="SFQ18900.1"/>
    <property type="molecule type" value="Genomic_DNA"/>
</dbReference>
<proteinExistence type="predicted"/>
<dbReference type="InterPro" id="IPR022445">
    <property type="entry name" value="Sortase_proteobact_type"/>
</dbReference>
<keyword evidence="2" id="KW-0812">Transmembrane</keyword>
<feature type="transmembrane region" description="Helical" evidence="2">
    <location>
        <begin position="30"/>
        <end position="49"/>
    </location>
</feature>
<dbReference type="Proteomes" id="UP000182692">
    <property type="component" value="Unassembled WGS sequence"/>
</dbReference>
<keyword evidence="2" id="KW-0472">Membrane</keyword>
<name>A0A1I5WGT2_9GAMM</name>
<dbReference type="Pfam" id="PF04203">
    <property type="entry name" value="Sortase"/>
    <property type="match status" value="1"/>
</dbReference>
<dbReference type="GO" id="GO:0016787">
    <property type="term" value="F:hydrolase activity"/>
    <property type="evidence" value="ECO:0007669"/>
    <property type="project" value="UniProtKB-KW"/>
</dbReference>
<dbReference type="InterPro" id="IPR041999">
    <property type="entry name" value="Sortase_D_1"/>
</dbReference>
<evidence type="ECO:0000313" key="4">
    <source>
        <dbReference type="Proteomes" id="UP000182692"/>
    </source>
</evidence>
<dbReference type="NCBIfam" id="TIGR01076">
    <property type="entry name" value="sortase_fam"/>
    <property type="match status" value="1"/>
</dbReference>
<dbReference type="NCBIfam" id="TIGR03784">
    <property type="entry name" value="marine_sortase"/>
    <property type="match status" value="1"/>
</dbReference>
<evidence type="ECO:0000256" key="2">
    <source>
        <dbReference type="SAM" id="Phobius"/>
    </source>
</evidence>
<keyword evidence="1" id="KW-0378">Hydrolase</keyword>
<dbReference type="InterPro" id="IPR023365">
    <property type="entry name" value="Sortase_dom-sf"/>
</dbReference>
<dbReference type="GeneID" id="35873196"/>
<dbReference type="CDD" id="cd05828">
    <property type="entry name" value="Sortase_D_1"/>
    <property type="match status" value="1"/>
</dbReference>
<keyword evidence="2" id="KW-1133">Transmembrane helix</keyword>
<sequence length="242" mass="27104">MSVFKVRVKPYGHYFQHVNGFAQIISLRKAVIFSVFMMGLALFGHGVYIQAKAELAQLLIAHAWESQQRTGGVHRPWPWADTYPIAKMGVNGESPQWVLSGASARNLAFGPTLQMNTALPGKQGNMVIYGHNDTHFAGLSQIEIGDDIAIEDGSGQQRLYQIRDFNIVDESETQWIQDTADDRLTLITCYPFNALTVNGPLRFVVIATPKEEDNHSITQDETLQNITLDMLYSDVNSIGYWL</sequence>
<dbReference type="OrthoDB" id="9790661at2"/>
<dbReference type="SUPFAM" id="SSF63817">
    <property type="entry name" value="Sortase"/>
    <property type="match status" value="1"/>
</dbReference>
<accession>A0A1I5WGT2</accession>
<protein>
    <submittedName>
        <fullName evidence="3">Sortase A</fullName>
    </submittedName>
</protein>
<dbReference type="AlphaFoldDB" id="A0A1I5WGT2"/>
<evidence type="ECO:0000313" key="3">
    <source>
        <dbReference type="EMBL" id="SFQ18900.1"/>
    </source>
</evidence>
<reference evidence="3 4" key="1">
    <citation type="submission" date="2016-10" db="EMBL/GenBank/DDBJ databases">
        <authorList>
            <person name="de Groot N.N."/>
        </authorList>
    </citation>
    <scope>NUCLEOTIDE SEQUENCE [LARGE SCALE GENOMIC DNA]</scope>
    <source>
        <strain evidence="3 4">DSM 15893</strain>
    </source>
</reference>
<dbReference type="STRING" id="1121869.SAMN03084138_04309"/>
<dbReference type="Gene3D" id="2.40.260.10">
    <property type="entry name" value="Sortase"/>
    <property type="match status" value="1"/>
</dbReference>
<evidence type="ECO:0000256" key="1">
    <source>
        <dbReference type="ARBA" id="ARBA00022801"/>
    </source>
</evidence>
<dbReference type="InterPro" id="IPR005754">
    <property type="entry name" value="Sortase"/>
</dbReference>
<gene>
    <name evidence="3" type="ORF">SAMN03084138_04309</name>
</gene>
<dbReference type="RefSeq" id="WP_017013618.1">
    <property type="nucleotide sequence ID" value="NZ_FOWR01000048.1"/>
</dbReference>